<accession>A0A1N6ERV5</accession>
<name>A0A1N6ERV5_9BACT</name>
<feature type="signal peptide" evidence="1">
    <location>
        <begin position="1"/>
        <end position="23"/>
    </location>
</feature>
<reference evidence="3" key="1">
    <citation type="submission" date="2016-11" db="EMBL/GenBank/DDBJ databases">
        <authorList>
            <person name="Varghese N."/>
            <person name="Submissions S."/>
        </authorList>
    </citation>
    <scope>NUCLEOTIDE SEQUENCE [LARGE SCALE GENOMIC DNA]</scope>
    <source>
        <strain evidence="3">DSM 24787</strain>
    </source>
</reference>
<feature type="chain" id="PRO_5013269413" evidence="1">
    <location>
        <begin position="24"/>
        <end position="333"/>
    </location>
</feature>
<dbReference type="Proteomes" id="UP000185003">
    <property type="component" value="Unassembled WGS sequence"/>
</dbReference>
<evidence type="ECO:0000313" key="2">
    <source>
        <dbReference type="EMBL" id="SIN85819.1"/>
    </source>
</evidence>
<protein>
    <submittedName>
        <fullName evidence="2">Uncharacterized protein</fullName>
    </submittedName>
</protein>
<proteinExistence type="predicted"/>
<evidence type="ECO:0000313" key="3">
    <source>
        <dbReference type="Proteomes" id="UP000185003"/>
    </source>
</evidence>
<gene>
    <name evidence="2" type="ORF">SAMN04488055_1792</name>
</gene>
<keyword evidence="3" id="KW-1185">Reference proteome</keyword>
<dbReference type="EMBL" id="FSRA01000001">
    <property type="protein sequence ID" value="SIN85819.1"/>
    <property type="molecule type" value="Genomic_DNA"/>
</dbReference>
<sequence>MLYLTMKRLFIILLSFSSFSAVAQRLSPADRAALDKLQDSLRAISYDVINGKEQSVREERNDYFIPQLVNALKTSYSYYYPFDSLKTVAKIYPQDSTFRIFTWPLENDNSTFRHFGVIQMNTKDGALKLFPLFDNSDFSKNMDTITNNRGWIGCLYYAMIQKRYFNAEYYTLFGWDANSQTSQKKVIEMLTFKNGEPVFGGPFFSFAEDTVPKPARNRFFIEYKREAVAAMNYDAEMDMIIFDHLISETNEPLKKYTYIPDLDYEGFKWQAGRWVHVEKVFHDALQLGKYPIGQPADKKRTDYVKPKMDFEIQEEEAAKAAEAAKKGKKKKKD</sequence>
<dbReference type="AlphaFoldDB" id="A0A1N6ERV5"/>
<dbReference type="STRING" id="536979.SAMN04488055_1792"/>
<evidence type="ECO:0000256" key="1">
    <source>
        <dbReference type="SAM" id="SignalP"/>
    </source>
</evidence>
<organism evidence="2 3">
    <name type="scientific">Chitinophaga niabensis</name>
    <dbReference type="NCBI Taxonomy" id="536979"/>
    <lineage>
        <taxon>Bacteria</taxon>
        <taxon>Pseudomonadati</taxon>
        <taxon>Bacteroidota</taxon>
        <taxon>Chitinophagia</taxon>
        <taxon>Chitinophagales</taxon>
        <taxon>Chitinophagaceae</taxon>
        <taxon>Chitinophaga</taxon>
    </lineage>
</organism>
<keyword evidence="1" id="KW-0732">Signal</keyword>